<evidence type="ECO:0000313" key="13">
    <source>
        <dbReference type="EMBL" id="CAF1068085.1"/>
    </source>
</evidence>
<reference evidence="13" key="1">
    <citation type="submission" date="2021-02" db="EMBL/GenBank/DDBJ databases">
        <authorList>
            <person name="Nowell W R."/>
        </authorList>
    </citation>
    <scope>NUCLEOTIDE SEQUENCE</scope>
</reference>
<dbReference type="InterPro" id="IPR013083">
    <property type="entry name" value="Znf_RING/FYVE/PHD"/>
</dbReference>
<keyword evidence="10" id="KW-0812">Transmembrane</keyword>
<evidence type="ECO:0000313" key="16">
    <source>
        <dbReference type="EMBL" id="CAF2132364.1"/>
    </source>
</evidence>
<keyword evidence="7" id="KW-0833">Ubl conjugation pathway</keyword>
<name>A0A814LSJ1_9BILA</name>
<evidence type="ECO:0000313" key="15">
    <source>
        <dbReference type="EMBL" id="CAF2127802.1"/>
    </source>
</evidence>
<keyword evidence="10" id="KW-0472">Membrane</keyword>
<dbReference type="PROSITE" id="PS51873">
    <property type="entry name" value="TRIAD"/>
    <property type="match status" value="1"/>
</dbReference>
<sequence length="332" mass="37711">MLDSSIFLDVGEVNISQMRTKTSMNRGHIATANFRENSIHLTDLTECPICCNGIQMNEIKQMPCCETKICLSCFVTHTVTNIHSGTAKIECPTCSEHINSSTILYNSEIPVAVRERYQEILARDLSENSNNFIKLCPHCNFITILDEDHPIINQAKSRRASTEWICCEQCSKEWCWSCYAPSHSGITCRKYKNSHTVLDMWARIRRSDNQQRNAQRCPNCSIYIEKIDGCDHMACTKCNTKFCYRCGGTMRLPSSIGHDAKYSLFGCKYKLWPNRPLLRWLVRGSIFIGIILLMPIVLAVIIALIAVAIPIVFVFAVFGIPIYACVQCYKHA</sequence>
<dbReference type="Gene3D" id="1.20.120.1750">
    <property type="match status" value="1"/>
</dbReference>
<dbReference type="Proteomes" id="UP000663887">
    <property type="component" value="Unassembled WGS sequence"/>
</dbReference>
<dbReference type="PROSITE" id="PS50089">
    <property type="entry name" value="ZF_RING_2"/>
    <property type="match status" value="1"/>
</dbReference>
<feature type="transmembrane region" description="Helical" evidence="10">
    <location>
        <begin position="311"/>
        <end position="329"/>
    </location>
</feature>
<evidence type="ECO:0000256" key="9">
    <source>
        <dbReference type="PROSITE-ProRule" id="PRU00175"/>
    </source>
</evidence>
<evidence type="ECO:0000256" key="3">
    <source>
        <dbReference type="ARBA" id="ARBA00022679"/>
    </source>
</evidence>
<keyword evidence="5" id="KW-0677">Repeat</keyword>
<comment type="caution">
    <text evidence="13">The sequence shown here is derived from an EMBL/GenBank/DDBJ whole genome shotgun (WGS) entry which is preliminary data.</text>
</comment>
<dbReference type="GO" id="GO:0008270">
    <property type="term" value="F:zinc ion binding"/>
    <property type="evidence" value="ECO:0007669"/>
    <property type="project" value="UniProtKB-KW"/>
</dbReference>
<keyword evidence="3" id="KW-0808">Transferase</keyword>
<feature type="domain" description="RING-type" evidence="11">
    <location>
        <begin position="47"/>
        <end position="95"/>
    </location>
</feature>
<dbReference type="InterPro" id="IPR001841">
    <property type="entry name" value="Znf_RING"/>
</dbReference>
<dbReference type="Proteomes" id="UP000663824">
    <property type="component" value="Unassembled WGS sequence"/>
</dbReference>
<dbReference type="EMBL" id="CAJNRE010010563">
    <property type="protein sequence ID" value="CAF2092072.1"/>
    <property type="molecule type" value="Genomic_DNA"/>
</dbReference>
<evidence type="ECO:0000256" key="4">
    <source>
        <dbReference type="ARBA" id="ARBA00022723"/>
    </source>
</evidence>
<dbReference type="SMART" id="SM00647">
    <property type="entry name" value="IBR"/>
    <property type="match status" value="2"/>
</dbReference>
<dbReference type="EMBL" id="CAJNRG010011448">
    <property type="protein sequence ID" value="CAF2132364.1"/>
    <property type="molecule type" value="Genomic_DNA"/>
</dbReference>
<dbReference type="InterPro" id="IPR002867">
    <property type="entry name" value="IBR_dom"/>
</dbReference>
<keyword evidence="10" id="KW-1133">Transmembrane helix</keyword>
<gene>
    <name evidence="13" type="ORF">CJN711_LOCUS5569</name>
    <name evidence="14" type="ORF">MBJ925_LOCUS20547</name>
    <name evidence="15" type="ORF">WKI299_LOCUS25724</name>
    <name evidence="16" type="ORF">XDN619_LOCUS24960</name>
</gene>
<keyword evidence="6 9" id="KW-0863">Zinc-finger</keyword>
<evidence type="ECO:0000256" key="5">
    <source>
        <dbReference type="ARBA" id="ARBA00022737"/>
    </source>
</evidence>
<keyword evidence="8" id="KW-0862">Zinc</keyword>
<evidence type="ECO:0000259" key="12">
    <source>
        <dbReference type="PROSITE" id="PS51873"/>
    </source>
</evidence>
<evidence type="ECO:0000313" key="14">
    <source>
        <dbReference type="EMBL" id="CAF2092072.1"/>
    </source>
</evidence>
<evidence type="ECO:0000256" key="2">
    <source>
        <dbReference type="ARBA" id="ARBA00012251"/>
    </source>
</evidence>
<dbReference type="Pfam" id="PF22191">
    <property type="entry name" value="IBR_1"/>
    <property type="match status" value="1"/>
</dbReference>
<keyword evidence="4" id="KW-0479">Metal-binding</keyword>
<evidence type="ECO:0000256" key="1">
    <source>
        <dbReference type="ARBA" id="ARBA00001798"/>
    </source>
</evidence>
<dbReference type="GO" id="GO:0016567">
    <property type="term" value="P:protein ubiquitination"/>
    <property type="evidence" value="ECO:0007669"/>
    <property type="project" value="InterPro"/>
</dbReference>
<evidence type="ECO:0000259" key="11">
    <source>
        <dbReference type="PROSITE" id="PS50089"/>
    </source>
</evidence>
<evidence type="ECO:0000256" key="8">
    <source>
        <dbReference type="ARBA" id="ARBA00022833"/>
    </source>
</evidence>
<accession>A0A814LSJ1</accession>
<dbReference type="InterPro" id="IPR031127">
    <property type="entry name" value="E3_UB_ligase_RBR"/>
</dbReference>
<dbReference type="EMBL" id="CAJNOV010001560">
    <property type="protein sequence ID" value="CAF1068085.1"/>
    <property type="molecule type" value="Genomic_DNA"/>
</dbReference>
<evidence type="ECO:0000256" key="6">
    <source>
        <dbReference type="ARBA" id="ARBA00022771"/>
    </source>
</evidence>
<dbReference type="Proteomes" id="UP000663856">
    <property type="component" value="Unassembled WGS sequence"/>
</dbReference>
<dbReference type="SUPFAM" id="SSF57850">
    <property type="entry name" value="RING/U-box"/>
    <property type="match status" value="3"/>
</dbReference>
<feature type="transmembrane region" description="Helical" evidence="10">
    <location>
        <begin position="280"/>
        <end position="305"/>
    </location>
</feature>
<dbReference type="AlphaFoldDB" id="A0A814LSJ1"/>
<dbReference type="PANTHER" id="PTHR11685">
    <property type="entry name" value="RBR FAMILY RING FINGER AND IBR DOMAIN-CONTAINING"/>
    <property type="match status" value="1"/>
</dbReference>
<comment type="catalytic activity">
    <reaction evidence="1">
        <text>[E2 ubiquitin-conjugating enzyme]-S-ubiquitinyl-L-cysteine + [acceptor protein]-L-lysine = [E2 ubiquitin-conjugating enzyme]-L-cysteine + [acceptor protein]-N(6)-ubiquitinyl-L-lysine.</text>
        <dbReference type="EC" id="2.3.2.31"/>
    </reaction>
</comment>
<dbReference type="InterPro" id="IPR044066">
    <property type="entry name" value="TRIAD_supradom"/>
</dbReference>
<proteinExistence type="predicted"/>
<dbReference type="EMBL" id="CAJNRF010011041">
    <property type="protein sequence ID" value="CAF2127802.1"/>
    <property type="molecule type" value="Genomic_DNA"/>
</dbReference>
<evidence type="ECO:0000313" key="17">
    <source>
        <dbReference type="Proteomes" id="UP000663855"/>
    </source>
</evidence>
<evidence type="ECO:0000256" key="10">
    <source>
        <dbReference type="SAM" id="Phobius"/>
    </source>
</evidence>
<protein>
    <recommendedName>
        <fullName evidence="2">RBR-type E3 ubiquitin transferase</fullName>
        <ecNumber evidence="2">2.3.2.31</ecNumber>
    </recommendedName>
</protein>
<dbReference type="GO" id="GO:0061630">
    <property type="term" value="F:ubiquitin protein ligase activity"/>
    <property type="evidence" value="ECO:0007669"/>
    <property type="project" value="UniProtKB-EC"/>
</dbReference>
<dbReference type="Gene3D" id="3.30.40.10">
    <property type="entry name" value="Zinc/RING finger domain, C3HC4 (zinc finger)"/>
    <property type="match status" value="1"/>
</dbReference>
<evidence type="ECO:0000256" key="7">
    <source>
        <dbReference type="ARBA" id="ARBA00022786"/>
    </source>
</evidence>
<dbReference type="Pfam" id="PF01485">
    <property type="entry name" value="IBR"/>
    <property type="match status" value="1"/>
</dbReference>
<dbReference type="Proteomes" id="UP000663855">
    <property type="component" value="Unassembled WGS sequence"/>
</dbReference>
<organism evidence="13 17">
    <name type="scientific">Rotaria magnacalcarata</name>
    <dbReference type="NCBI Taxonomy" id="392030"/>
    <lineage>
        <taxon>Eukaryota</taxon>
        <taxon>Metazoa</taxon>
        <taxon>Spiralia</taxon>
        <taxon>Gnathifera</taxon>
        <taxon>Rotifera</taxon>
        <taxon>Eurotatoria</taxon>
        <taxon>Bdelloidea</taxon>
        <taxon>Philodinida</taxon>
        <taxon>Philodinidae</taxon>
        <taxon>Rotaria</taxon>
    </lineage>
</organism>
<feature type="domain" description="RING-type" evidence="12">
    <location>
        <begin position="43"/>
        <end position="271"/>
    </location>
</feature>
<dbReference type="EC" id="2.3.2.31" evidence="2"/>